<organism evidence="2 3">
    <name type="scientific">Tanacetum coccineum</name>
    <dbReference type="NCBI Taxonomy" id="301880"/>
    <lineage>
        <taxon>Eukaryota</taxon>
        <taxon>Viridiplantae</taxon>
        <taxon>Streptophyta</taxon>
        <taxon>Embryophyta</taxon>
        <taxon>Tracheophyta</taxon>
        <taxon>Spermatophyta</taxon>
        <taxon>Magnoliopsida</taxon>
        <taxon>eudicotyledons</taxon>
        <taxon>Gunneridae</taxon>
        <taxon>Pentapetalae</taxon>
        <taxon>asterids</taxon>
        <taxon>campanulids</taxon>
        <taxon>Asterales</taxon>
        <taxon>Asteraceae</taxon>
        <taxon>Asteroideae</taxon>
        <taxon>Anthemideae</taxon>
        <taxon>Anthemidinae</taxon>
        <taxon>Tanacetum</taxon>
    </lineage>
</organism>
<accession>A0ABQ4ZN16</accession>
<evidence type="ECO:0000256" key="1">
    <source>
        <dbReference type="SAM" id="MobiDB-lite"/>
    </source>
</evidence>
<evidence type="ECO:0000313" key="2">
    <source>
        <dbReference type="EMBL" id="GJS90297.1"/>
    </source>
</evidence>
<evidence type="ECO:0000313" key="3">
    <source>
        <dbReference type="Proteomes" id="UP001151760"/>
    </source>
</evidence>
<sequence>MNAKSKDTDKENNRQTDNTAKVPAKVDVTKQGTKKRKCGHKKDDCKEKEKTSTRLLLKKTKLLIRNGKIIKDHDQDLIKGIGYILQELKRLT</sequence>
<feature type="region of interest" description="Disordered" evidence="1">
    <location>
        <begin position="1"/>
        <end position="42"/>
    </location>
</feature>
<dbReference type="EMBL" id="BQNB010011416">
    <property type="protein sequence ID" value="GJS90297.1"/>
    <property type="molecule type" value="Genomic_DNA"/>
</dbReference>
<gene>
    <name evidence="2" type="ORF">Tco_0772933</name>
</gene>
<name>A0ABQ4ZN16_9ASTR</name>
<reference evidence="2" key="2">
    <citation type="submission" date="2022-01" db="EMBL/GenBank/DDBJ databases">
        <authorList>
            <person name="Yamashiro T."/>
            <person name="Shiraishi A."/>
            <person name="Satake H."/>
            <person name="Nakayama K."/>
        </authorList>
    </citation>
    <scope>NUCLEOTIDE SEQUENCE</scope>
</reference>
<feature type="compositionally biased region" description="Basic and acidic residues" evidence="1">
    <location>
        <begin position="1"/>
        <end position="14"/>
    </location>
</feature>
<dbReference type="Proteomes" id="UP001151760">
    <property type="component" value="Unassembled WGS sequence"/>
</dbReference>
<protein>
    <submittedName>
        <fullName evidence="2">Uncharacterized protein</fullName>
    </submittedName>
</protein>
<keyword evidence="3" id="KW-1185">Reference proteome</keyword>
<reference evidence="2" key="1">
    <citation type="journal article" date="2022" name="Int. J. Mol. Sci.">
        <title>Draft Genome of Tanacetum Coccineum: Genomic Comparison of Closely Related Tanacetum-Family Plants.</title>
        <authorList>
            <person name="Yamashiro T."/>
            <person name="Shiraishi A."/>
            <person name="Nakayama K."/>
            <person name="Satake H."/>
        </authorList>
    </citation>
    <scope>NUCLEOTIDE SEQUENCE</scope>
</reference>
<proteinExistence type="predicted"/>
<comment type="caution">
    <text evidence="2">The sequence shown here is derived from an EMBL/GenBank/DDBJ whole genome shotgun (WGS) entry which is preliminary data.</text>
</comment>